<dbReference type="InterPro" id="IPR036390">
    <property type="entry name" value="WH_DNA-bd_sf"/>
</dbReference>
<keyword evidence="2" id="KW-0238">DNA-binding</keyword>
<dbReference type="PROSITE" id="PS51078">
    <property type="entry name" value="ICLR_ED"/>
    <property type="match status" value="1"/>
</dbReference>
<evidence type="ECO:0000259" key="5">
    <source>
        <dbReference type="PROSITE" id="PS51078"/>
    </source>
</evidence>
<keyword evidence="1" id="KW-0805">Transcription regulation</keyword>
<proteinExistence type="predicted"/>
<keyword evidence="3" id="KW-0804">Transcription</keyword>
<evidence type="ECO:0000256" key="2">
    <source>
        <dbReference type="ARBA" id="ARBA00023125"/>
    </source>
</evidence>
<feature type="domain" description="IclR-ED" evidence="5">
    <location>
        <begin position="73"/>
        <end position="259"/>
    </location>
</feature>
<dbReference type="SUPFAM" id="SSF46785">
    <property type="entry name" value="Winged helix' DNA-binding domain"/>
    <property type="match status" value="1"/>
</dbReference>
<dbReference type="Pfam" id="PF09339">
    <property type="entry name" value="HTH_IclR"/>
    <property type="match status" value="1"/>
</dbReference>
<organism evidence="6 7">
    <name type="scientific">Streptomyces spinosisporus</name>
    <dbReference type="NCBI Taxonomy" id="2927582"/>
    <lineage>
        <taxon>Bacteria</taxon>
        <taxon>Bacillati</taxon>
        <taxon>Actinomycetota</taxon>
        <taxon>Actinomycetes</taxon>
        <taxon>Kitasatosporales</taxon>
        <taxon>Streptomycetaceae</taxon>
        <taxon>Streptomyces</taxon>
    </lineage>
</organism>
<accession>A0ABS9XS16</accession>
<name>A0ABS9XS16_9ACTN</name>
<dbReference type="Pfam" id="PF01614">
    <property type="entry name" value="IclR_C"/>
    <property type="match status" value="1"/>
</dbReference>
<dbReference type="RefSeq" id="WP_242712633.1">
    <property type="nucleotide sequence ID" value="NZ_JALDAX010000018.1"/>
</dbReference>
<sequence>MPKQSTGQPVRSAERMLAVLEMFSFERPALSVAEISTGLDLATSTVRRLLNVLEQHGFVRYSASSGKFAPHYQVVRLAAVAVQGNDLIAAAGGPLDTLRERTGEATQLTVLAAGDVVFVDRRESQSVIKIFSPIGHRSPAWDGRASGKALLAWLPENEVAAMLPESAHWPAGGPNASDGPEEFMRRLALVREQGYAINDEETEQDVWAVAAPVRDHTGEVVAAVNVPVLKTRAAQPGRSAELIEAVKVAAEDVSRALGSYRSGPGRGKQG</sequence>
<dbReference type="InterPro" id="IPR014757">
    <property type="entry name" value="Tscrpt_reg_IclR_C"/>
</dbReference>
<dbReference type="PANTHER" id="PTHR30136:SF35">
    <property type="entry name" value="HTH-TYPE TRANSCRIPTIONAL REGULATOR RV1719"/>
    <property type="match status" value="1"/>
</dbReference>
<dbReference type="Gene3D" id="3.30.450.40">
    <property type="match status" value="1"/>
</dbReference>
<dbReference type="PROSITE" id="PS51077">
    <property type="entry name" value="HTH_ICLR"/>
    <property type="match status" value="1"/>
</dbReference>
<dbReference type="Gene3D" id="1.10.10.10">
    <property type="entry name" value="Winged helix-like DNA-binding domain superfamily/Winged helix DNA-binding domain"/>
    <property type="match status" value="1"/>
</dbReference>
<dbReference type="Proteomes" id="UP001165270">
    <property type="component" value="Unassembled WGS sequence"/>
</dbReference>
<evidence type="ECO:0000256" key="3">
    <source>
        <dbReference type="ARBA" id="ARBA00023163"/>
    </source>
</evidence>
<evidence type="ECO:0000313" key="6">
    <source>
        <dbReference type="EMBL" id="MCI3244873.1"/>
    </source>
</evidence>
<dbReference type="InterPro" id="IPR005471">
    <property type="entry name" value="Tscrpt_reg_IclR_N"/>
</dbReference>
<evidence type="ECO:0000259" key="4">
    <source>
        <dbReference type="PROSITE" id="PS51077"/>
    </source>
</evidence>
<gene>
    <name evidence="6" type="ORF">MQN93_34705</name>
</gene>
<keyword evidence="7" id="KW-1185">Reference proteome</keyword>
<feature type="domain" description="HTH iclR-type" evidence="4">
    <location>
        <begin position="10"/>
        <end position="72"/>
    </location>
</feature>
<protein>
    <submittedName>
        <fullName evidence="6">IclR family transcriptional regulator</fullName>
    </submittedName>
</protein>
<comment type="caution">
    <text evidence="6">The sequence shown here is derived from an EMBL/GenBank/DDBJ whole genome shotgun (WGS) entry which is preliminary data.</text>
</comment>
<dbReference type="EMBL" id="JALDAX010000018">
    <property type="protein sequence ID" value="MCI3244873.1"/>
    <property type="molecule type" value="Genomic_DNA"/>
</dbReference>
<dbReference type="PANTHER" id="PTHR30136">
    <property type="entry name" value="HELIX-TURN-HELIX TRANSCRIPTIONAL REGULATOR, ICLR FAMILY"/>
    <property type="match status" value="1"/>
</dbReference>
<dbReference type="InterPro" id="IPR036388">
    <property type="entry name" value="WH-like_DNA-bd_sf"/>
</dbReference>
<dbReference type="SUPFAM" id="SSF55781">
    <property type="entry name" value="GAF domain-like"/>
    <property type="match status" value="1"/>
</dbReference>
<evidence type="ECO:0000256" key="1">
    <source>
        <dbReference type="ARBA" id="ARBA00023015"/>
    </source>
</evidence>
<reference evidence="6" key="1">
    <citation type="submission" date="2022-03" db="EMBL/GenBank/DDBJ databases">
        <title>Streptomyces 7R015 and 7R016 isolated from Barleria lupulina in Thailand.</title>
        <authorList>
            <person name="Kanchanasin P."/>
            <person name="Phongsopitanun W."/>
            <person name="Tanasupawat S."/>
        </authorList>
    </citation>
    <scope>NUCLEOTIDE SEQUENCE</scope>
    <source>
        <strain evidence="6">7R016</strain>
    </source>
</reference>
<evidence type="ECO:0000313" key="7">
    <source>
        <dbReference type="Proteomes" id="UP001165270"/>
    </source>
</evidence>
<dbReference type="InterPro" id="IPR050707">
    <property type="entry name" value="HTH_MetabolicPath_Reg"/>
</dbReference>
<dbReference type="SMART" id="SM00346">
    <property type="entry name" value="HTH_ICLR"/>
    <property type="match status" value="1"/>
</dbReference>
<dbReference type="InterPro" id="IPR029016">
    <property type="entry name" value="GAF-like_dom_sf"/>
</dbReference>